<dbReference type="Proteomes" id="UP000076532">
    <property type="component" value="Unassembled WGS sequence"/>
</dbReference>
<proteinExistence type="predicted"/>
<dbReference type="AlphaFoldDB" id="A0A166VK80"/>
<accession>A0A166VK80</accession>
<dbReference type="EMBL" id="KV417484">
    <property type="protein sequence ID" value="KZP32815.1"/>
    <property type="molecule type" value="Genomic_DNA"/>
</dbReference>
<reference evidence="1 2" key="1">
    <citation type="journal article" date="2016" name="Mol. Biol. Evol.">
        <title>Comparative Genomics of Early-Diverging Mushroom-Forming Fungi Provides Insights into the Origins of Lignocellulose Decay Capabilities.</title>
        <authorList>
            <person name="Nagy L.G."/>
            <person name="Riley R."/>
            <person name="Tritt A."/>
            <person name="Adam C."/>
            <person name="Daum C."/>
            <person name="Floudas D."/>
            <person name="Sun H."/>
            <person name="Yadav J.S."/>
            <person name="Pangilinan J."/>
            <person name="Larsson K.H."/>
            <person name="Matsuura K."/>
            <person name="Barry K."/>
            <person name="Labutti K."/>
            <person name="Kuo R."/>
            <person name="Ohm R.A."/>
            <person name="Bhattacharya S.S."/>
            <person name="Shirouzu T."/>
            <person name="Yoshinaga Y."/>
            <person name="Martin F.M."/>
            <person name="Grigoriev I.V."/>
            <person name="Hibbett D.S."/>
        </authorList>
    </citation>
    <scope>NUCLEOTIDE SEQUENCE [LARGE SCALE GENOMIC DNA]</scope>
    <source>
        <strain evidence="1 2">CBS 109695</strain>
    </source>
</reference>
<sequence length="236" mass="27015">MDRLVILKDSEKICWRLSTHELMVVVMCKLAQNKLSVQEDSLAIYIKSPQLKDNIILKLKTMLLDLNLSSFKTGAMEHILCHIHINAISLYRIPAAIHDLLTGSYFAGVISKALTNCRASMKQKLSTHLTVKSDIYAIVKDLSPSTRESSEELWARWAWVHLMYADFTNDIIKASGSKFSEKDFWLWLDAQLQECCAKYSQILDENKCRAKFNGVFKRALTQHKSTFLPKFKPKTG</sequence>
<organism evidence="1 2">
    <name type="scientific">Athelia psychrophila</name>
    <dbReference type="NCBI Taxonomy" id="1759441"/>
    <lineage>
        <taxon>Eukaryota</taxon>
        <taxon>Fungi</taxon>
        <taxon>Dikarya</taxon>
        <taxon>Basidiomycota</taxon>
        <taxon>Agaricomycotina</taxon>
        <taxon>Agaricomycetes</taxon>
        <taxon>Agaricomycetidae</taxon>
        <taxon>Atheliales</taxon>
        <taxon>Atheliaceae</taxon>
        <taxon>Athelia</taxon>
    </lineage>
</organism>
<protein>
    <submittedName>
        <fullName evidence="1">Uncharacterized protein</fullName>
    </submittedName>
</protein>
<keyword evidence="2" id="KW-1185">Reference proteome</keyword>
<evidence type="ECO:0000313" key="2">
    <source>
        <dbReference type="Proteomes" id="UP000076532"/>
    </source>
</evidence>
<gene>
    <name evidence="1" type="ORF">FIBSPDRAFT_943799</name>
</gene>
<name>A0A166VK80_9AGAM</name>
<dbReference type="OrthoDB" id="3244593at2759"/>
<evidence type="ECO:0000313" key="1">
    <source>
        <dbReference type="EMBL" id="KZP32815.1"/>
    </source>
</evidence>